<keyword evidence="6 7" id="KW-0998">Cell outer membrane</keyword>
<dbReference type="Proteomes" id="UP001337305">
    <property type="component" value="Unassembled WGS sequence"/>
</dbReference>
<sequence>MKKLGYLFIVIAILTSTVYAQEKKTVSGYIYDLNTGEPVVGASVYISSAIIGSTANTANQINGAMIGTTTDFDGNFTFQAFQDAANITVSSMGFETKVIDISRSSTNLVINLNSKNQELEEVLLTGYQKIEKRKVTSAFGKVKTEDIKQAGVSNIDQMLSGQIAGVVVQPTNGAPGAPAKIVIRGIATLNGSSDPLWVLDGIPLEGNDIPSDFTDKDNIDQLRSYAIGGLNPEDIESITILKDASATSIYGARAANGVIVITSKNGKKGPMRINFSANSFVTQRPDFDKLNLMNSNQKVDFELDLASRSDLIYQNDRGGVARILNSYGAYNNFVTNGFAAISLDAQNEINALRKINTNWGDALYQTALNQQYNLSISGGGEKNDYYFSTGFFDEIGATKGTGQKRFNLTIKNNFQVRDDLKIGVSLFGNINKSFSYITGIDANTNPSNYSRRANPYLQVLDVDGHYVYDPDLIERSDLNLKYNILEERRNTSYDLKYTGIKALFDATYNATKGLKLYTQLGLQIDDTKTERFGGEESYFTRKYRQRSQYLGAGGEYAYFLPDGGIIENTNTGFFQYNWKTTATYNTTFKEKHELDVLLGTEFRRNKSTNIGTRAFGFNAKTLLSVPITDERAVGNSAFDTYDKQFMENAYTSFFGTASYTYNRKYTLFGSLRYDGSNLFGVNKKYRYLPLWSLAGSWNITQEDFMDELEMVSDLKFRASYGVQGNIDKSTSPYVVGTYSTTSILPGQTEETIIANGAPNPDLRWEKTVSFNTGLDIGLFNSVIYINSDYYYRKSTDLIGFQSVPLESGYSFINTNWASISNKGFELAITSQNIRNKNFDWITSFNIAHNKNIVEQIEIREEDFKPSRKGYSVNAIFGIRTAGLDSNGLPLFWKNGNKVSAVDFFQLNEGTDGSQLTRQEHRDLYTYLGSGDPKLTGGITNKFRYKQFSLSIAANFNLKQLVQTTPAYDFVYAQPGTNYNTDILKAGTGSFPALIGSSSPGFETNAVYNWFARGDDGGDTYSDLDLWIDEISYIRINSIRLSYAFSNRLLNKLKMTDVRLNLEGRNLFVFGSNYDGYFDPETFGSRYAQPIPKVISLGLNITF</sequence>
<dbReference type="Gene3D" id="2.170.130.10">
    <property type="entry name" value="TonB-dependent receptor, plug domain"/>
    <property type="match status" value="1"/>
</dbReference>
<dbReference type="InterPro" id="IPR023996">
    <property type="entry name" value="TonB-dep_OMP_SusC/RagA"/>
</dbReference>
<dbReference type="InterPro" id="IPR012910">
    <property type="entry name" value="Plug_dom"/>
</dbReference>
<evidence type="ECO:0000256" key="7">
    <source>
        <dbReference type="PROSITE-ProRule" id="PRU01360"/>
    </source>
</evidence>
<dbReference type="SUPFAM" id="SSF49464">
    <property type="entry name" value="Carboxypeptidase regulatory domain-like"/>
    <property type="match status" value="1"/>
</dbReference>
<gene>
    <name evidence="10" type="ORF">N1F79_00915</name>
</gene>
<evidence type="ECO:0000256" key="1">
    <source>
        <dbReference type="ARBA" id="ARBA00004571"/>
    </source>
</evidence>
<dbReference type="SUPFAM" id="SSF56935">
    <property type="entry name" value="Porins"/>
    <property type="match status" value="1"/>
</dbReference>
<accession>A0ABU7XMQ3</accession>
<keyword evidence="4 7" id="KW-0812">Transmembrane</keyword>
<name>A0ABU7XMQ3_9FLAO</name>
<dbReference type="InterPro" id="IPR036942">
    <property type="entry name" value="Beta-barrel_TonB_sf"/>
</dbReference>
<dbReference type="PROSITE" id="PS52016">
    <property type="entry name" value="TONB_DEPENDENT_REC_3"/>
    <property type="match status" value="1"/>
</dbReference>
<evidence type="ECO:0000256" key="4">
    <source>
        <dbReference type="ARBA" id="ARBA00022692"/>
    </source>
</evidence>
<dbReference type="InterPro" id="IPR008969">
    <property type="entry name" value="CarboxyPept-like_regulatory"/>
</dbReference>
<reference evidence="10 11" key="1">
    <citation type="submission" date="2022-09" db="EMBL/GenBank/DDBJ databases">
        <title>Genome sequencing of Flavivirga sp. MEBiC05379.</title>
        <authorList>
            <person name="Oh H.-M."/>
            <person name="Kwon K.K."/>
            <person name="Park M.J."/>
            <person name="Yang S.-H."/>
        </authorList>
    </citation>
    <scope>NUCLEOTIDE SEQUENCE [LARGE SCALE GENOMIC DNA]</scope>
    <source>
        <strain evidence="10 11">MEBiC05379</strain>
    </source>
</reference>
<keyword evidence="5 7" id="KW-0472">Membrane</keyword>
<feature type="signal peptide" evidence="8">
    <location>
        <begin position="1"/>
        <end position="20"/>
    </location>
</feature>
<evidence type="ECO:0000256" key="5">
    <source>
        <dbReference type="ARBA" id="ARBA00023136"/>
    </source>
</evidence>
<evidence type="ECO:0000256" key="8">
    <source>
        <dbReference type="SAM" id="SignalP"/>
    </source>
</evidence>
<dbReference type="NCBIfam" id="TIGR04056">
    <property type="entry name" value="OMP_RagA_SusC"/>
    <property type="match status" value="1"/>
</dbReference>
<dbReference type="RefSeq" id="WP_303308682.1">
    <property type="nucleotide sequence ID" value="NZ_JAODOP010000001.1"/>
</dbReference>
<dbReference type="EMBL" id="JAODOP010000001">
    <property type="protein sequence ID" value="MEF3831676.1"/>
    <property type="molecule type" value="Genomic_DNA"/>
</dbReference>
<comment type="similarity">
    <text evidence="7">Belongs to the TonB-dependent receptor family.</text>
</comment>
<evidence type="ECO:0000313" key="10">
    <source>
        <dbReference type="EMBL" id="MEF3831676.1"/>
    </source>
</evidence>
<evidence type="ECO:0000256" key="2">
    <source>
        <dbReference type="ARBA" id="ARBA00022448"/>
    </source>
</evidence>
<dbReference type="InterPro" id="IPR039426">
    <property type="entry name" value="TonB-dep_rcpt-like"/>
</dbReference>
<keyword evidence="2 7" id="KW-0813">Transport</keyword>
<evidence type="ECO:0000313" key="11">
    <source>
        <dbReference type="Proteomes" id="UP001337305"/>
    </source>
</evidence>
<dbReference type="NCBIfam" id="TIGR04057">
    <property type="entry name" value="SusC_RagA_signa"/>
    <property type="match status" value="1"/>
</dbReference>
<dbReference type="Pfam" id="PF07715">
    <property type="entry name" value="Plug"/>
    <property type="match status" value="1"/>
</dbReference>
<proteinExistence type="inferred from homology"/>
<feature type="domain" description="TonB-dependent receptor plug" evidence="9">
    <location>
        <begin position="132"/>
        <end position="258"/>
    </location>
</feature>
<keyword evidence="3 7" id="KW-1134">Transmembrane beta strand</keyword>
<evidence type="ECO:0000259" key="9">
    <source>
        <dbReference type="Pfam" id="PF07715"/>
    </source>
</evidence>
<organism evidence="10 11">
    <name type="scientific">Flavivirga spongiicola</name>
    <dbReference type="NCBI Taxonomy" id="421621"/>
    <lineage>
        <taxon>Bacteria</taxon>
        <taxon>Pseudomonadati</taxon>
        <taxon>Bacteroidota</taxon>
        <taxon>Flavobacteriia</taxon>
        <taxon>Flavobacteriales</taxon>
        <taxon>Flavobacteriaceae</taxon>
        <taxon>Flavivirga</taxon>
    </lineage>
</organism>
<dbReference type="InterPro" id="IPR037066">
    <property type="entry name" value="Plug_dom_sf"/>
</dbReference>
<dbReference type="Gene3D" id="2.60.40.1120">
    <property type="entry name" value="Carboxypeptidase-like, regulatory domain"/>
    <property type="match status" value="1"/>
</dbReference>
<feature type="chain" id="PRO_5046591474" evidence="8">
    <location>
        <begin position="21"/>
        <end position="1102"/>
    </location>
</feature>
<keyword evidence="11" id="KW-1185">Reference proteome</keyword>
<comment type="subcellular location">
    <subcellularLocation>
        <location evidence="1 7">Cell outer membrane</location>
        <topology evidence="1 7">Multi-pass membrane protein</topology>
    </subcellularLocation>
</comment>
<evidence type="ECO:0000256" key="3">
    <source>
        <dbReference type="ARBA" id="ARBA00022452"/>
    </source>
</evidence>
<dbReference type="Pfam" id="PF13715">
    <property type="entry name" value="CarbopepD_reg_2"/>
    <property type="match status" value="1"/>
</dbReference>
<dbReference type="InterPro" id="IPR023997">
    <property type="entry name" value="TonB-dep_OMP_SusC/RagA_CS"/>
</dbReference>
<dbReference type="Gene3D" id="2.40.170.20">
    <property type="entry name" value="TonB-dependent receptor, beta-barrel domain"/>
    <property type="match status" value="1"/>
</dbReference>
<protein>
    <submittedName>
        <fullName evidence="10">SusC/RagA family TonB-linked outer membrane protein</fullName>
    </submittedName>
</protein>
<evidence type="ECO:0000256" key="6">
    <source>
        <dbReference type="ARBA" id="ARBA00023237"/>
    </source>
</evidence>
<keyword evidence="8" id="KW-0732">Signal</keyword>
<comment type="caution">
    <text evidence="10">The sequence shown here is derived from an EMBL/GenBank/DDBJ whole genome shotgun (WGS) entry which is preliminary data.</text>
</comment>